<dbReference type="GO" id="GO:0016787">
    <property type="term" value="F:hydrolase activity"/>
    <property type="evidence" value="ECO:0007669"/>
    <property type="project" value="UniProtKB-KW"/>
</dbReference>
<reference evidence="2 3" key="1">
    <citation type="submission" date="2018-05" db="EMBL/GenBank/DDBJ databases">
        <title>Nocardioides silvaticus genome.</title>
        <authorList>
            <person name="Li C."/>
            <person name="Wang G."/>
        </authorList>
    </citation>
    <scope>NUCLEOTIDE SEQUENCE [LARGE SCALE GENOMIC DNA]</scope>
    <source>
        <strain evidence="2 3">CCTCC AB 2018079</strain>
    </source>
</reference>
<feature type="domain" description="Metallo-beta-lactamase" evidence="1">
    <location>
        <begin position="20"/>
        <end position="227"/>
    </location>
</feature>
<dbReference type="Gene3D" id="3.60.15.10">
    <property type="entry name" value="Ribonuclease Z/Hydroxyacylglutathione hydrolase-like"/>
    <property type="match status" value="1"/>
</dbReference>
<dbReference type="InterPro" id="IPR050855">
    <property type="entry name" value="NDM-1-like"/>
</dbReference>
<proteinExistence type="predicted"/>
<dbReference type="AlphaFoldDB" id="A0A316TEJ5"/>
<sequence>MSALEVVRVGDDVFLCRGRDANWVILREDGELTLVDTGYPAYVPVVEESIRQVGARPEDVRGIVVTHGHVDHIGGLAHFHGRCGVPVLAHPTEVPHVRRERLEQATPAQVARNAHRRGVLTWSLRITRAGALKDVAFADVQPLVPGEPLDLPGRPVPVPTAGHTSGHTAFFVPTAGAVATGDGLCTAHPTAPTTGPQLLARMFQHGDDVAGLDPLAGLDADVVLPGHGPVHRGPIAEAVRAARETAAARTW</sequence>
<dbReference type="InterPro" id="IPR001279">
    <property type="entry name" value="Metallo-B-lactamas"/>
</dbReference>
<dbReference type="RefSeq" id="WP_109693638.1">
    <property type="nucleotide sequence ID" value="NZ_QGDD01000004.1"/>
</dbReference>
<dbReference type="OrthoDB" id="2971563at2"/>
<gene>
    <name evidence="2" type="ORF">DJ010_10530</name>
</gene>
<protein>
    <submittedName>
        <fullName evidence="2">MBL fold metallo-hydrolase</fullName>
    </submittedName>
</protein>
<dbReference type="Pfam" id="PF00753">
    <property type="entry name" value="Lactamase_B"/>
    <property type="match status" value="1"/>
</dbReference>
<comment type="caution">
    <text evidence="2">The sequence shown here is derived from an EMBL/GenBank/DDBJ whole genome shotgun (WGS) entry which is preliminary data.</text>
</comment>
<keyword evidence="3" id="KW-1185">Reference proteome</keyword>
<dbReference type="PANTHER" id="PTHR42951:SF14">
    <property type="entry name" value="METALLO-BETA-LACTAMASE SUPERFAMILY PROTEIN"/>
    <property type="match status" value="1"/>
</dbReference>
<dbReference type="InterPro" id="IPR036866">
    <property type="entry name" value="RibonucZ/Hydroxyglut_hydro"/>
</dbReference>
<evidence type="ECO:0000313" key="3">
    <source>
        <dbReference type="Proteomes" id="UP000245507"/>
    </source>
</evidence>
<dbReference type="Proteomes" id="UP000245507">
    <property type="component" value="Unassembled WGS sequence"/>
</dbReference>
<evidence type="ECO:0000259" key="1">
    <source>
        <dbReference type="SMART" id="SM00849"/>
    </source>
</evidence>
<organism evidence="2 3">
    <name type="scientific">Nocardioides silvaticus</name>
    <dbReference type="NCBI Taxonomy" id="2201891"/>
    <lineage>
        <taxon>Bacteria</taxon>
        <taxon>Bacillati</taxon>
        <taxon>Actinomycetota</taxon>
        <taxon>Actinomycetes</taxon>
        <taxon>Propionibacteriales</taxon>
        <taxon>Nocardioidaceae</taxon>
        <taxon>Nocardioides</taxon>
    </lineage>
</organism>
<name>A0A316TEJ5_9ACTN</name>
<evidence type="ECO:0000313" key="2">
    <source>
        <dbReference type="EMBL" id="PWN02837.1"/>
    </source>
</evidence>
<dbReference type="SUPFAM" id="SSF56281">
    <property type="entry name" value="Metallo-hydrolase/oxidoreductase"/>
    <property type="match status" value="1"/>
</dbReference>
<dbReference type="EMBL" id="QGDD01000004">
    <property type="protein sequence ID" value="PWN02837.1"/>
    <property type="molecule type" value="Genomic_DNA"/>
</dbReference>
<dbReference type="SMART" id="SM00849">
    <property type="entry name" value="Lactamase_B"/>
    <property type="match status" value="1"/>
</dbReference>
<keyword evidence="2" id="KW-0378">Hydrolase</keyword>
<dbReference type="PANTHER" id="PTHR42951">
    <property type="entry name" value="METALLO-BETA-LACTAMASE DOMAIN-CONTAINING"/>
    <property type="match status" value="1"/>
</dbReference>
<accession>A0A316TEJ5</accession>